<feature type="compositionally biased region" description="Basic and acidic residues" evidence="1">
    <location>
        <begin position="50"/>
        <end position="80"/>
    </location>
</feature>
<gene>
    <name evidence="2" type="ORF">GCM10009762_24680</name>
</gene>
<organism evidence="2 3">
    <name type="scientific">Dermacoccus barathri</name>
    <dbReference type="NCBI Taxonomy" id="322601"/>
    <lineage>
        <taxon>Bacteria</taxon>
        <taxon>Bacillati</taxon>
        <taxon>Actinomycetota</taxon>
        <taxon>Actinomycetes</taxon>
        <taxon>Micrococcales</taxon>
        <taxon>Dermacoccaceae</taxon>
        <taxon>Dermacoccus</taxon>
    </lineage>
</organism>
<evidence type="ECO:0000313" key="3">
    <source>
        <dbReference type="Proteomes" id="UP001501288"/>
    </source>
</evidence>
<dbReference type="Pfam" id="PF09954">
    <property type="entry name" value="DUF2188"/>
    <property type="match status" value="1"/>
</dbReference>
<evidence type="ECO:0000313" key="2">
    <source>
        <dbReference type="EMBL" id="GAA1550684.1"/>
    </source>
</evidence>
<evidence type="ECO:0008006" key="4">
    <source>
        <dbReference type="Google" id="ProtNLM"/>
    </source>
</evidence>
<evidence type="ECO:0000256" key="1">
    <source>
        <dbReference type="SAM" id="MobiDB-lite"/>
    </source>
</evidence>
<dbReference type="InterPro" id="IPR018691">
    <property type="entry name" value="DUF2188"/>
</dbReference>
<feature type="region of interest" description="Disordered" evidence="1">
    <location>
        <begin position="37"/>
        <end position="80"/>
    </location>
</feature>
<dbReference type="Proteomes" id="UP001501288">
    <property type="component" value="Unassembled WGS sequence"/>
</dbReference>
<dbReference type="EMBL" id="BAAANV010000052">
    <property type="protein sequence ID" value="GAA1550684.1"/>
    <property type="molecule type" value="Genomic_DNA"/>
</dbReference>
<sequence>MNTPMSKPDIHTVPHGDGWANRREGASRVSATYNTQAEANAAGRQTAIRDGVEHFTHGRDGQIRERNTYPRSSDPRASKG</sequence>
<name>A0ABN2C0V8_9MICO</name>
<comment type="caution">
    <text evidence="2">The sequence shown here is derived from an EMBL/GenBank/DDBJ whole genome shotgun (WGS) entry which is preliminary data.</text>
</comment>
<proteinExistence type="predicted"/>
<accession>A0ABN2C0V8</accession>
<protein>
    <recommendedName>
        <fullName evidence="4">DUF2188 domain-containing protein</fullName>
    </recommendedName>
</protein>
<keyword evidence="3" id="KW-1185">Reference proteome</keyword>
<feature type="region of interest" description="Disordered" evidence="1">
    <location>
        <begin position="1"/>
        <end position="22"/>
    </location>
</feature>
<feature type="compositionally biased region" description="Basic and acidic residues" evidence="1">
    <location>
        <begin position="8"/>
        <end position="22"/>
    </location>
</feature>
<reference evidence="2 3" key="1">
    <citation type="journal article" date="2019" name="Int. J. Syst. Evol. Microbiol.">
        <title>The Global Catalogue of Microorganisms (GCM) 10K type strain sequencing project: providing services to taxonomists for standard genome sequencing and annotation.</title>
        <authorList>
            <consortium name="The Broad Institute Genomics Platform"/>
            <consortium name="The Broad Institute Genome Sequencing Center for Infectious Disease"/>
            <person name="Wu L."/>
            <person name="Ma J."/>
        </authorList>
    </citation>
    <scope>NUCLEOTIDE SEQUENCE [LARGE SCALE GENOMIC DNA]</scope>
    <source>
        <strain evidence="2 3">JCM 14588</strain>
    </source>
</reference>